<evidence type="ECO:0008006" key="3">
    <source>
        <dbReference type="Google" id="ProtNLM"/>
    </source>
</evidence>
<protein>
    <recommendedName>
        <fullName evidence="3">F-box domain-containing protein</fullName>
    </recommendedName>
</protein>
<reference evidence="1" key="1">
    <citation type="submission" date="2023-06" db="EMBL/GenBank/DDBJ databases">
        <title>Genome-scale phylogeny and comparative genomics of the fungal order Sordariales.</title>
        <authorList>
            <consortium name="Lawrence Berkeley National Laboratory"/>
            <person name="Hensen N."/>
            <person name="Bonometti L."/>
            <person name="Westerberg I."/>
            <person name="Brannstrom I.O."/>
            <person name="Guillou S."/>
            <person name="Cros-Aarteil S."/>
            <person name="Calhoun S."/>
            <person name="Haridas S."/>
            <person name="Kuo A."/>
            <person name="Mondo S."/>
            <person name="Pangilinan J."/>
            <person name="Riley R."/>
            <person name="Labutti K."/>
            <person name="Andreopoulos B."/>
            <person name="Lipzen A."/>
            <person name="Chen C."/>
            <person name="Yanf M."/>
            <person name="Daum C."/>
            <person name="Ng V."/>
            <person name="Clum A."/>
            <person name="Steindorff A."/>
            <person name="Ohm R."/>
            <person name="Martin F."/>
            <person name="Silar P."/>
            <person name="Natvig D."/>
            <person name="Lalanne C."/>
            <person name="Gautier V."/>
            <person name="Ament-Velasquez S.L."/>
            <person name="Kruys A."/>
            <person name="Hutchinson M.I."/>
            <person name="Powell A.J."/>
            <person name="Barry K."/>
            <person name="Miller A.N."/>
            <person name="Grigoriev I.V."/>
            <person name="Debuchy R."/>
            <person name="Gladieux P."/>
            <person name="Thoren M.H."/>
            <person name="Johannesson H."/>
        </authorList>
    </citation>
    <scope>NUCLEOTIDE SEQUENCE</scope>
    <source>
        <strain evidence="1">8032-3</strain>
    </source>
</reference>
<keyword evidence="2" id="KW-1185">Reference proteome</keyword>
<dbReference type="AlphaFoldDB" id="A0AAJ0BWA6"/>
<dbReference type="GeneID" id="85315712"/>
<organism evidence="1 2">
    <name type="scientific">Phialemonium atrogriseum</name>
    <dbReference type="NCBI Taxonomy" id="1093897"/>
    <lineage>
        <taxon>Eukaryota</taxon>
        <taxon>Fungi</taxon>
        <taxon>Dikarya</taxon>
        <taxon>Ascomycota</taxon>
        <taxon>Pezizomycotina</taxon>
        <taxon>Sordariomycetes</taxon>
        <taxon>Sordariomycetidae</taxon>
        <taxon>Cephalothecales</taxon>
        <taxon>Cephalothecaceae</taxon>
        <taxon>Phialemonium</taxon>
    </lineage>
</organism>
<proteinExistence type="predicted"/>
<comment type="caution">
    <text evidence="1">The sequence shown here is derived from an EMBL/GenBank/DDBJ whole genome shotgun (WGS) entry which is preliminary data.</text>
</comment>
<accession>A0AAJ0BWA6</accession>
<gene>
    <name evidence="1" type="ORF">QBC33DRAFT_613234</name>
</gene>
<dbReference type="EMBL" id="MU839021">
    <property type="protein sequence ID" value="KAK1764284.1"/>
    <property type="molecule type" value="Genomic_DNA"/>
</dbReference>
<name>A0AAJ0BWA6_9PEZI</name>
<dbReference type="RefSeq" id="XP_060280497.1">
    <property type="nucleotide sequence ID" value="XM_060432525.1"/>
</dbReference>
<sequence length="429" mass="47505">MLSLLEALPIELVEPIVTRLEFSDIASLRLTSRTIEAKASNGCFDSFLKHKKIELTTKTLQLFVQATEQGRRGCLLRHCTITGIARSDTTAHADSTKHERLPGKAFGNLKRWSPESSLASLSLCVTARVEDSKGGLVEPGEFRSGREVWKATLRTFLVAMAALRESQLPVTEKLDVFGSIRGCSLACDAFLANFAPESTLRRHIFGSSMRLIVSLSAPPKLDEAGTEHESESESEGEITAAELHAPRPAQESWQAHRILQEILHVLPTMPKLESLDLHCYPHFRECSLRGIHTSESDLVHFLSAIRPATVTLTDVRLISGTYGPVFQYLTSRDSPVTSYHLDDVLGTSKFRYSGVIMGPSTLSREGGHVKEVIPYCFSSRRVMGSGERNRWRRSKAQEFGGPDRDAYDFVKLNSEDATIVADDDGSDND</sequence>
<evidence type="ECO:0000313" key="1">
    <source>
        <dbReference type="EMBL" id="KAK1764284.1"/>
    </source>
</evidence>
<evidence type="ECO:0000313" key="2">
    <source>
        <dbReference type="Proteomes" id="UP001244011"/>
    </source>
</evidence>
<dbReference type="Proteomes" id="UP001244011">
    <property type="component" value="Unassembled WGS sequence"/>
</dbReference>